<dbReference type="AlphaFoldDB" id="A0A0R1GN05"/>
<proteinExistence type="predicted"/>
<evidence type="ECO:0000313" key="2">
    <source>
        <dbReference type="Proteomes" id="UP000051461"/>
    </source>
</evidence>
<dbReference type="Gene3D" id="3.40.50.1000">
    <property type="entry name" value="HAD superfamily/HAD-like"/>
    <property type="match status" value="1"/>
</dbReference>
<dbReference type="NCBIfam" id="TIGR00099">
    <property type="entry name" value="Cof-subfamily"/>
    <property type="match status" value="1"/>
</dbReference>
<dbReference type="STRING" id="1423726.FC07_GL001255"/>
<sequence>MERVSAGKLNLCQIKGMNQMIKQLFLDMDGTLLNRQGQVSAENARVLKSCGIPVTLVSARAPMEMRSAIQALDLKTPQIAFNGGLVFQPQGAPLTAQPLAQRTSRRLLQLLKTAFPTVSLSYYTADHWYTAQIDRGIKAEMAINDWEPTLSTAISEQPIFKIMLIVFEPQVMLKLQATLQALHLTDVSIQQSGTLYLELTSHLAKKSAGIAQIKRQRQLKTTEMAAFGDGHNDLPMLQAVGTPIVMGNALPAIQAAGKFVTKTNDEDGVAYGVTHFIGAVGARK</sequence>
<protein>
    <submittedName>
        <fullName evidence="1">Cof-like hydrolase</fullName>
    </submittedName>
</protein>
<dbReference type="EMBL" id="AZDA01000117">
    <property type="protein sequence ID" value="KRK33329.1"/>
    <property type="molecule type" value="Genomic_DNA"/>
</dbReference>
<dbReference type="SFLD" id="SFLDG01140">
    <property type="entry name" value="C2.B:_Phosphomannomutase_and_P"/>
    <property type="match status" value="1"/>
</dbReference>
<dbReference type="GO" id="GO:0016791">
    <property type="term" value="F:phosphatase activity"/>
    <property type="evidence" value="ECO:0007669"/>
    <property type="project" value="TreeGrafter"/>
</dbReference>
<dbReference type="CDD" id="cd07516">
    <property type="entry name" value="HAD_Pase"/>
    <property type="match status" value="1"/>
</dbReference>
<comment type="caution">
    <text evidence="1">The sequence shown here is derived from an EMBL/GenBank/DDBJ whole genome shotgun (WGS) entry which is preliminary data.</text>
</comment>
<dbReference type="InterPro" id="IPR006379">
    <property type="entry name" value="HAD-SF_hydro_IIB"/>
</dbReference>
<dbReference type="SFLD" id="SFLDS00003">
    <property type="entry name" value="Haloacid_Dehalogenase"/>
    <property type="match status" value="1"/>
</dbReference>
<dbReference type="NCBIfam" id="TIGR01484">
    <property type="entry name" value="HAD-SF-IIB"/>
    <property type="match status" value="1"/>
</dbReference>
<evidence type="ECO:0000313" key="1">
    <source>
        <dbReference type="EMBL" id="KRK33329.1"/>
    </source>
</evidence>
<dbReference type="PANTHER" id="PTHR10000:SF8">
    <property type="entry name" value="HAD SUPERFAMILY HYDROLASE-LIKE, TYPE 3"/>
    <property type="match status" value="1"/>
</dbReference>
<gene>
    <name evidence="1" type="ORF">FC07_GL001255</name>
</gene>
<dbReference type="Pfam" id="PF08282">
    <property type="entry name" value="Hydrolase_3"/>
    <property type="match status" value="1"/>
</dbReference>
<dbReference type="Gene3D" id="3.30.1240.10">
    <property type="match status" value="1"/>
</dbReference>
<dbReference type="PATRIC" id="fig|1423726.3.peg.1303"/>
<dbReference type="GO" id="GO:0000287">
    <property type="term" value="F:magnesium ion binding"/>
    <property type="evidence" value="ECO:0007669"/>
    <property type="project" value="TreeGrafter"/>
</dbReference>
<accession>A0A0R1GN05</accession>
<name>A0A0R1GN05_9LACO</name>
<keyword evidence="2" id="KW-1185">Reference proteome</keyword>
<organism evidence="1 2">
    <name type="scientific">Loigolactobacillus bifermentans DSM 20003</name>
    <dbReference type="NCBI Taxonomy" id="1423726"/>
    <lineage>
        <taxon>Bacteria</taxon>
        <taxon>Bacillati</taxon>
        <taxon>Bacillota</taxon>
        <taxon>Bacilli</taxon>
        <taxon>Lactobacillales</taxon>
        <taxon>Lactobacillaceae</taxon>
        <taxon>Loigolactobacillus</taxon>
    </lineage>
</organism>
<dbReference type="PROSITE" id="PS01229">
    <property type="entry name" value="COF_2"/>
    <property type="match status" value="1"/>
</dbReference>
<reference evidence="1 2" key="1">
    <citation type="journal article" date="2015" name="Genome Announc.">
        <title>Expanding the biotechnology potential of lactobacilli through comparative genomics of 213 strains and associated genera.</title>
        <authorList>
            <person name="Sun Z."/>
            <person name="Harris H.M."/>
            <person name="McCann A."/>
            <person name="Guo C."/>
            <person name="Argimon S."/>
            <person name="Zhang W."/>
            <person name="Yang X."/>
            <person name="Jeffery I.B."/>
            <person name="Cooney J.C."/>
            <person name="Kagawa T.F."/>
            <person name="Liu W."/>
            <person name="Song Y."/>
            <person name="Salvetti E."/>
            <person name="Wrobel A."/>
            <person name="Rasinkangas P."/>
            <person name="Parkhill J."/>
            <person name="Rea M.C."/>
            <person name="O'Sullivan O."/>
            <person name="Ritari J."/>
            <person name="Douillard F.P."/>
            <person name="Paul Ross R."/>
            <person name="Yang R."/>
            <person name="Briner A.E."/>
            <person name="Felis G.E."/>
            <person name="de Vos W.M."/>
            <person name="Barrangou R."/>
            <person name="Klaenhammer T.R."/>
            <person name="Caufield P.W."/>
            <person name="Cui Y."/>
            <person name="Zhang H."/>
            <person name="O'Toole P.W."/>
        </authorList>
    </citation>
    <scope>NUCLEOTIDE SEQUENCE [LARGE SCALE GENOMIC DNA]</scope>
    <source>
        <strain evidence="1 2">DSM 20003</strain>
    </source>
</reference>
<dbReference type="GO" id="GO:0005829">
    <property type="term" value="C:cytosol"/>
    <property type="evidence" value="ECO:0007669"/>
    <property type="project" value="TreeGrafter"/>
</dbReference>
<dbReference type="SUPFAM" id="SSF56784">
    <property type="entry name" value="HAD-like"/>
    <property type="match status" value="1"/>
</dbReference>
<dbReference type="Proteomes" id="UP000051461">
    <property type="component" value="Unassembled WGS sequence"/>
</dbReference>
<dbReference type="InterPro" id="IPR036412">
    <property type="entry name" value="HAD-like_sf"/>
</dbReference>
<dbReference type="PANTHER" id="PTHR10000">
    <property type="entry name" value="PHOSPHOSERINE PHOSPHATASE"/>
    <property type="match status" value="1"/>
</dbReference>
<dbReference type="InterPro" id="IPR000150">
    <property type="entry name" value="Cof"/>
</dbReference>
<keyword evidence="1" id="KW-0378">Hydrolase</keyword>
<dbReference type="InterPro" id="IPR023214">
    <property type="entry name" value="HAD_sf"/>
</dbReference>